<reference evidence="2 3" key="1">
    <citation type="submission" date="2021-03" db="EMBL/GenBank/DDBJ databases">
        <title>Genomic Encyclopedia of Type Strains, Phase IV (KMG-IV): sequencing the most valuable type-strain genomes for metagenomic binning, comparative biology and taxonomic classification.</title>
        <authorList>
            <person name="Goeker M."/>
        </authorList>
    </citation>
    <scope>NUCLEOTIDE SEQUENCE [LARGE SCALE GENOMIC DNA]</scope>
    <source>
        <strain evidence="2 3">DSM 28650</strain>
    </source>
</reference>
<comment type="caution">
    <text evidence="2">The sequence shown here is derived from an EMBL/GenBank/DDBJ whole genome shotgun (WGS) entry which is preliminary data.</text>
</comment>
<dbReference type="RefSeq" id="WP_021283398.1">
    <property type="nucleotide sequence ID" value="NZ_JAGGLL010000004.1"/>
</dbReference>
<gene>
    <name evidence="2" type="ORF">J2Z44_000714</name>
</gene>
<sequence>MTKDDCNERKKKLAKPDPTSDGYSRAMLNKANNHSPYGKDEPSTRTEFK</sequence>
<feature type="region of interest" description="Disordered" evidence="1">
    <location>
        <begin position="1"/>
        <end position="49"/>
    </location>
</feature>
<feature type="compositionally biased region" description="Basic and acidic residues" evidence="1">
    <location>
        <begin position="37"/>
        <end position="49"/>
    </location>
</feature>
<organism evidence="2 3">
    <name type="scientific">Clostridium punense</name>
    <dbReference type="NCBI Taxonomy" id="1054297"/>
    <lineage>
        <taxon>Bacteria</taxon>
        <taxon>Bacillati</taxon>
        <taxon>Bacillota</taxon>
        <taxon>Clostridia</taxon>
        <taxon>Eubacteriales</taxon>
        <taxon>Clostridiaceae</taxon>
        <taxon>Clostridium</taxon>
    </lineage>
</organism>
<evidence type="ECO:0000256" key="1">
    <source>
        <dbReference type="SAM" id="MobiDB-lite"/>
    </source>
</evidence>
<dbReference type="Proteomes" id="UP001519308">
    <property type="component" value="Unassembled WGS sequence"/>
</dbReference>
<protein>
    <submittedName>
        <fullName evidence="2">Uncharacterized protein</fullName>
    </submittedName>
</protein>
<evidence type="ECO:0000313" key="2">
    <source>
        <dbReference type="EMBL" id="MBP2020930.1"/>
    </source>
</evidence>
<keyword evidence="3" id="KW-1185">Reference proteome</keyword>
<accession>A0ABS4JZH0</accession>
<proteinExistence type="predicted"/>
<name>A0ABS4JZH0_9CLOT</name>
<dbReference type="EMBL" id="JAGGLL010000004">
    <property type="protein sequence ID" value="MBP2020930.1"/>
    <property type="molecule type" value="Genomic_DNA"/>
</dbReference>
<evidence type="ECO:0000313" key="3">
    <source>
        <dbReference type="Proteomes" id="UP001519308"/>
    </source>
</evidence>